<evidence type="ECO:0000313" key="2">
    <source>
        <dbReference type="Proteomes" id="UP001472677"/>
    </source>
</evidence>
<dbReference type="Proteomes" id="UP001472677">
    <property type="component" value="Unassembled WGS sequence"/>
</dbReference>
<name>A0ABR2CSW1_9ROSI</name>
<sequence>MDVLGDALFSAGLEEWEHERKLVRCFLSHHKFHEAMPKIVWDRIQTGLILVLQRVSEHALVVDLSRFVPKTHSQHSLDYVHRL</sequence>
<evidence type="ECO:0000313" key="1">
    <source>
        <dbReference type="EMBL" id="KAK8522875.1"/>
    </source>
</evidence>
<organism evidence="1 2">
    <name type="scientific">Hibiscus sabdariffa</name>
    <name type="common">roselle</name>
    <dbReference type="NCBI Taxonomy" id="183260"/>
    <lineage>
        <taxon>Eukaryota</taxon>
        <taxon>Viridiplantae</taxon>
        <taxon>Streptophyta</taxon>
        <taxon>Embryophyta</taxon>
        <taxon>Tracheophyta</taxon>
        <taxon>Spermatophyta</taxon>
        <taxon>Magnoliopsida</taxon>
        <taxon>eudicotyledons</taxon>
        <taxon>Gunneridae</taxon>
        <taxon>Pentapetalae</taxon>
        <taxon>rosids</taxon>
        <taxon>malvids</taxon>
        <taxon>Malvales</taxon>
        <taxon>Malvaceae</taxon>
        <taxon>Malvoideae</taxon>
        <taxon>Hibiscus</taxon>
    </lineage>
</organism>
<proteinExistence type="predicted"/>
<comment type="caution">
    <text evidence="1">The sequence shown here is derived from an EMBL/GenBank/DDBJ whole genome shotgun (WGS) entry which is preliminary data.</text>
</comment>
<accession>A0ABR2CSW1</accession>
<gene>
    <name evidence="1" type="ORF">V6N12_056568</name>
</gene>
<keyword evidence="2" id="KW-1185">Reference proteome</keyword>
<dbReference type="EMBL" id="JBBPBM010000045">
    <property type="protein sequence ID" value="KAK8522875.1"/>
    <property type="molecule type" value="Genomic_DNA"/>
</dbReference>
<protein>
    <submittedName>
        <fullName evidence="1">Uncharacterized protein</fullName>
    </submittedName>
</protein>
<reference evidence="1 2" key="1">
    <citation type="journal article" date="2024" name="G3 (Bethesda)">
        <title>Genome assembly of Hibiscus sabdariffa L. provides insights into metabolisms of medicinal natural products.</title>
        <authorList>
            <person name="Kim T."/>
        </authorList>
    </citation>
    <scope>NUCLEOTIDE SEQUENCE [LARGE SCALE GENOMIC DNA]</scope>
    <source>
        <strain evidence="1">TK-2024</strain>
        <tissue evidence="1">Old leaves</tissue>
    </source>
</reference>